<feature type="domain" description="Response regulatory" evidence="8">
    <location>
        <begin position="643"/>
        <end position="765"/>
    </location>
</feature>
<evidence type="ECO:0000256" key="2">
    <source>
        <dbReference type="ARBA" id="ARBA00012438"/>
    </source>
</evidence>
<evidence type="ECO:0000259" key="7">
    <source>
        <dbReference type="PROSITE" id="PS50109"/>
    </source>
</evidence>
<feature type="modified residue" description="4-aspartylphosphate" evidence="5">
    <location>
        <position position="695"/>
    </location>
</feature>
<dbReference type="CDD" id="cd16922">
    <property type="entry name" value="HATPase_EvgS-ArcB-TorS-like"/>
    <property type="match status" value="1"/>
</dbReference>
<feature type="transmembrane region" description="Helical" evidence="6">
    <location>
        <begin position="71"/>
        <end position="88"/>
    </location>
</feature>
<organism evidence="10 11">
    <name type="scientific">Nitratireductor aquimarinus</name>
    <dbReference type="NCBI Taxonomy" id="889300"/>
    <lineage>
        <taxon>Bacteria</taxon>
        <taxon>Pseudomonadati</taxon>
        <taxon>Pseudomonadota</taxon>
        <taxon>Alphaproteobacteria</taxon>
        <taxon>Hyphomicrobiales</taxon>
        <taxon>Phyllobacteriaceae</taxon>
        <taxon>Nitratireductor</taxon>
    </lineage>
</organism>
<keyword evidence="6" id="KW-1133">Transmembrane helix</keyword>
<dbReference type="InterPro" id="IPR003594">
    <property type="entry name" value="HATPase_dom"/>
</dbReference>
<feature type="domain" description="PAS" evidence="9">
    <location>
        <begin position="125"/>
        <end position="172"/>
    </location>
</feature>
<evidence type="ECO:0000256" key="3">
    <source>
        <dbReference type="ARBA" id="ARBA00022553"/>
    </source>
</evidence>
<dbReference type="InterPro" id="IPR003661">
    <property type="entry name" value="HisK_dim/P_dom"/>
</dbReference>
<dbReference type="Gene3D" id="1.10.287.130">
    <property type="match status" value="1"/>
</dbReference>
<dbReference type="Proteomes" id="UP001185659">
    <property type="component" value="Unassembled WGS sequence"/>
</dbReference>
<dbReference type="Gene3D" id="3.30.565.10">
    <property type="entry name" value="Histidine kinase-like ATPase, C-terminal domain"/>
    <property type="match status" value="1"/>
</dbReference>
<dbReference type="Pfam" id="PF00072">
    <property type="entry name" value="Response_reg"/>
    <property type="match status" value="1"/>
</dbReference>
<proteinExistence type="predicted"/>
<keyword evidence="11" id="KW-1185">Reference proteome</keyword>
<dbReference type="EMBL" id="JAWLIP010000005">
    <property type="protein sequence ID" value="MDV6227078.1"/>
    <property type="molecule type" value="Genomic_DNA"/>
</dbReference>
<dbReference type="PROSITE" id="PS50109">
    <property type="entry name" value="HIS_KIN"/>
    <property type="match status" value="1"/>
</dbReference>
<dbReference type="EC" id="2.7.13.3" evidence="2"/>
<name>A0ABU4ALF4_9HYPH</name>
<dbReference type="InterPro" id="IPR000014">
    <property type="entry name" value="PAS"/>
</dbReference>
<dbReference type="CDD" id="cd00130">
    <property type="entry name" value="PAS"/>
    <property type="match status" value="1"/>
</dbReference>
<dbReference type="CDD" id="cd17546">
    <property type="entry name" value="REC_hyHK_CKI1_RcsC-like"/>
    <property type="match status" value="1"/>
</dbReference>
<feature type="domain" description="Histidine kinase" evidence="7">
    <location>
        <begin position="263"/>
        <end position="483"/>
    </location>
</feature>
<dbReference type="PROSITE" id="PS50112">
    <property type="entry name" value="PAS"/>
    <property type="match status" value="1"/>
</dbReference>
<dbReference type="InterPro" id="IPR036097">
    <property type="entry name" value="HisK_dim/P_sf"/>
</dbReference>
<dbReference type="InterPro" id="IPR011006">
    <property type="entry name" value="CheY-like_superfamily"/>
</dbReference>
<evidence type="ECO:0000256" key="1">
    <source>
        <dbReference type="ARBA" id="ARBA00000085"/>
    </source>
</evidence>
<keyword evidence="4" id="KW-0902">Two-component regulatory system</keyword>
<evidence type="ECO:0000259" key="9">
    <source>
        <dbReference type="PROSITE" id="PS50112"/>
    </source>
</evidence>
<dbReference type="PANTHER" id="PTHR45339:SF1">
    <property type="entry name" value="HYBRID SIGNAL TRANSDUCTION HISTIDINE KINASE J"/>
    <property type="match status" value="1"/>
</dbReference>
<comment type="caution">
    <text evidence="10">The sequence shown here is derived from an EMBL/GenBank/DDBJ whole genome shotgun (WGS) entry which is preliminary data.</text>
</comment>
<dbReference type="InterPro" id="IPR036890">
    <property type="entry name" value="HATPase_C_sf"/>
</dbReference>
<evidence type="ECO:0000256" key="5">
    <source>
        <dbReference type="PROSITE-ProRule" id="PRU00169"/>
    </source>
</evidence>
<dbReference type="RefSeq" id="WP_317561462.1">
    <property type="nucleotide sequence ID" value="NZ_JAWLIP010000005.1"/>
</dbReference>
<dbReference type="Gene3D" id="3.40.50.2300">
    <property type="match status" value="1"/>
</dbReference>
<keyword evidence="6" id="KW-0472">Membrane</keyword>
<dbReference type="SMART" id="SM00387">
    <property type="entry name" value="HATPase_c"/>
    <property type="match status" value="1"/>
</dbReference>
<dbReference type="SMART" id="SM00388">
    <property type="entry name" value="HisKA"/>
    <property type="match status" value="1"/>
</dbReference>
<evidence type="ECO:0000313" key="11">
    <source>
        <dbReference type="Proteomes" id="UP001185659"/>
    </source>
</evidence>
<dbReference type="SUPFAM" id="SSF52172">
    <property type="entry name" value="CheY-like"/>
    <property type="match status" value="1"/>
</dbReference>
<evidence type="ECO:0000256" key="6">
    <source>
        <dbReference type="SAM" id="Phobius"/>
    </source>
</evidence>
<protein>
    <recommendedName>
        <fullName evidence="2">histidine kinase</fullName>
        <ecNumber evidence="2">2.7.13.3</ecNumber>
    </recommendedName>
</protein>
<gene>
    <name evidence="10" type="ORF">R2G56_12340</name>
</gene>
<dbReference type="Gene3D" id="3.30.450.20">
    <property type="entry name" value="PAS domain"/>
    <property type="match status" value="1"/>
</dbReference>
<dbReference type="InterPro" id="IPR005467">
    <property type="entry name" value="His_kinase_dom"/>
</dbReference>
<dbReference type="InterPro" id="IPR001789">
    <property type="entry name" value="Sig_transdc_resp-reg_receiver"/>
</dbReference>
<evidence type="ECO:0000256" key="4">
    <source>
        <dbReference type="ARBA" id="ARBA00023012"/>
    </source>
</evidence>
<dbReference type="SUPFAM" id="SSF47384">
    <property type="entry name" value="Homodimeric domain of signal transducing histidine kinase"/>
    <property type="match status" value="1"/>
</dbReference>
<dbReference type="InterPro" id="IPR035965">
    <property type="entry name" value="PAS-like_dom_sf"/>
</dbReference>
<keyword evidence="6" id="KW-0812">Transmembrane</keyword>
<dbReference type="SMART" id="SM00448">
    <property type="entry name" value="REC"/>
    <property type="match status" value="1"/>
</dbReference>
<dbReference type="PROSITE" id="PS50110">
    <property type="entry name" value="RESPONSE_REGULATORY"/>
    <property type="match status" value="1"/>
</dbReference>
<dbReference type="Pfam" id="PF08448">
    <property type="entry name" value="PAS_4"/>
    <property type="match status" value="1"/>
</dbReference>
<dbReference type="NCBIfam" id="TIGR00229">
    <property type="entry name" value="sensory_box"/>
    <property type="match status" value="1"/>
</dbReference>
<comment type="catalytic activity">
    <reaction evidence="1">
        <text>ATP + protein L-histidine = ADP + protein N-phospho-L-histidine.</text>
        <dbReference type="EC" id="2.7.13.3"/>
    </reaction>
</comment>
<reference evidence="10 11" key="1">
    <citation type="submission" date="2023-10" db="EMBL/GenBank/DDBJ databases">
        <authorList>
            <person name="Venkata Ramana C."/>
            <person name="Sasikala C."/>
            <person name="Dhurka M."/>
        </authorList>
    </citation>
    <scope>NUCLEOTIDE SEQUENCE [LARGE SCALE GENOMIC DNA]</scope>
    <source>
        <strain evidence="10 11">KCTC 32151</strain>
    </source>
</reference>
<dbReference type="CDD" id="cd00082">
    <property type="entry name" value="HisKA"/>
    <property type="match status" value="1"/>
</dbReference>
<dbReference type="PANTHER" id="PTHR45339">
    <property type="entry name" value="HYBRID SIGNAL TRANSDUCTION HISTIDINE KINASE J"/>
    <property type="match status" value="1"/>
</dbReference>
<dbReference type="Pfam" id="PF02518">
    <property type="entry name" value="HATPase_c"/>
    <property type="match status" value="1"/>
</dbReference>
<dbReference type="InterPro" id="IPR004358">
    <property type="entry name" value="Sig_transdc_His_kin-like_C"/>
</dbReference>
<keyword evidence="3 5" id="KW-0597">Phosphoprotein</keyword>
<accession>A0ABU4ALF4</accession>
<dbReference type="PRINTS" id="PR00344">
    <property type="entry name" value="BCTRLSENSOR"/>
</dbReference>
<dbReference type="SUPFAM" id="SSF55874">
    <property type="entry name" value="ATPase domain of HSP90 chaperone/DNA topoisomerase II/histidine kinase"/>
    <property type="match status" value="1"/>
</dbReference>
<evidence type="ECO:0000259" key="8">
    <source>
        <dbReference type="PROSITE" id="PS50110"/>
    </source>
</evidence>
<sequence length="767" mass="82178">MKRAGKHIIDPKPAKKLATETKPRKRIRIKPPALAPVSLTLPVQTHYGEVAVGLAIIFIAGLSHLTGASPLISMMLVILGGIALAVAFRASTMDRRLVSELAEKEAVNRGELEDLADRMWELRESEERFHGLVDALGDLIVHRDRGGRIVYVNRVFADLLGRDPSSLMGHTLSQLGIDIGLVPDAAFSDGECLSSTDVAIHTRNGIRWYSWIEHSVRDDKADSVSHRAIARDITARKRAETALINARERAEQASRAKSSFLATVSHEIRTPMNGIMGMATLLADTELTPEQRTYVGAVSTSASALVALIEDLLDYSKIEAGRLELEPRRLSVHEMVENVVELLAARAFAKDIGLGCYIAPDLPKTITADPGRLRQVLLNLLGNAVKFTDEGGVTVAVTRAEKNGQPALRIAVADSGPGLEKDDINRIFKDFEQVDGSSTRRHGGAGLGLAITKRIIDAMNGSITVASTPGEGSEFAVLLPLGESDDEGMRVEPILEEVNAVILSPFTQEAETIAMTIRVHGGRAAIAASAEDAARLAEDGGAPFNTVLVDASLESDDGALITRLHGLGVGGGRALTLITPSERGRLAAFRASGYGAFLARPVRCNTLVRQLLSAHGEIAWPVADAGEEAGSAPRPAHRKNGLNILVAEDNEINAMLARAALGKAGHRVRIVSNGREAVEAVNDEAHARYDIVLMDLHMPVMDGLDAINAIRRHEEETGLAPLPILVLTADGQEETRHGVLAHGANGFVTKPLDPDELLTALDMHAVV</sequence>
<dbReference type="SUPFAM" id="SSF55785">
    <property type="entry name" value="PYP-like sensor domain (PAS domain)"/>
    <property type="match status" value="1"/>
</dbReference>
<dbReference type="Pfam" id="PF00512">
    <property type="entry name" value="HisKA"/>
    <property type="match status" value="1"/>
</dbReference>
<dbReference type="InterPro" id="IPR013656">
    <property type="entry name" value="PAS_4"/>
</dbReference>
<evidence type="ECO:0000313" key="10">
    <source>
        <dbReference type="EMBL" id="MDV6227078.1"/>
    </source>
</evidence>